<proteinExistence type="predicted"/>
<comment type="caution">
    <text evidence="1">The sequence shown here is derived from an EMBL/GenBank/DDBJ whole genome shotgun (WGS) entry which is preliminary data.</text>
</comment>
<evidence type="ECO:0000313" key="1">
    <source>
        <dbReference type="EMBL" id="MBO8452079.1"/>
    </source>
</evidence>
<evidence type="ECO:0000313" key="2">
    <source>
        <dbReference type="Proteomes" id="UP000823661"/>
    </source>
</evidence>
<accession>A0A9D9EYF9</accession>
<sequence>MNMYNVLAGAYWVYPFPRVIEFNLKAMLGYAWHRLGNGIDAAAEAALAVRAGENFRIKAFAGYETFSLSRQKPFVNSFMLGLSSAVCW</sequence>
<dbReference type="Proteomes" id="UP000823661">
    <property type="component" value="Unassembled WGS sequence"/>
</dbReference>
<organism evidence="1 2">
    <name type="scientific">Candidatus Cryptobacteroides intestinavium</name>
    <dbReference type="NCBI Taxonomy" id="2840766"/>
    <lineage>
        <taxon>Bacteria</taxon>
        <taxon>Pseudomonadati</taxon>
        <taxon>Bacteroidota</taxon>
        <taxon>Bacteroidia</taxon>
        <taxon>Bacteroidales</taxon>
        <taxon>Candidatus Cryptobacteroides</taxon>
    </lineage>
</organism>
<reference evidence="1" key="1">
    <citation type="submission" date="2020-10" db="EMBL/GenBank/DDBJ databases">
        <authorList>
            <person name="Gilroy R."/>
        </authorList>
    </citation>
    <scope>NUCLEOTIDE SEQUENCE</scope>
    <source>
        <strain evidence="1">B1-20833</strain>
    </source>
</reference>
<gene>
    <name evidence="1" type="ORF">IAC06_04240</name>
</gene>
<dbReference type="EMBL" id="JADIMI010000040">
    <property type="protein sequence ID" value="MBO8452079.1"/>
    <property type="molecule type" value="Genomic_DNA"/>
</dbReference>
<reference evidence="1" key="2">
    <citation type="journal article" date="2021" name="PeerJ">
        <title>Extensive microbial diversity within the chicken gut microbiome revealed by metagenomics and culture.</title>
        <authorList>
            <person name="Gilroy R."/>
            <person name="Ravi A."/>
            <person name="Getino M."/>
            <person name="Pursley I."/>
            <person name="Horton D.L."/>
            <person name="Alikhan N.F."/>
            <person name="Baker D."/>
            <person name="Gharbi K."/>
            <person name="Hall N."/>
            <person name="Watson M."/>
            <person name="Adriaenssens E.M."/>
            <person name="Foster-Nyarko E."/>
            <person name="Jarju S."/>
            <person name="Secka A."/>
            <person name="Antonio M."/>
            <person name="Oren A."/>
            <person name="Chaudhuri R.R."/>
            <person name="La Ragione R."/>
            <person name="Hildebrand F."/>
            <person name="Pallen M.J."/>
        </authorList>
    </citation>
    <scope>NUCLEOTIDE SEQUENCE</scope>
    <source>
        <strain evidence="1">B1-20833</strain>
    </source>
</reference>
<name>A0A9D9EYF9_9BACT</name>
<dbReference type="AlphaFoldDB" id="A0A9D9EYF9"/>
<protein>
    <submittedName>
        <fullName evidence="1">Uncharacterized protein</fullName>
    </submittedName>
</protein>